<evidence type="ECO:0000313" key="4">
    <source>
        <dbReference type="Proteomes" id="UP000269396"/>
    </source>
</evidence>
<dbReference type="GO" id="GO:0005737">
    <property type="term" value="C:cytoplasm"/>
    <property type="evidence" value="ECO:0007669"/>
    <property type="project" value="TreeGrafter"/>
</dbReference>
<protein>
    <recommendedName>
        <fullName evidence="2">PDZ domain-containing protein</fullName>
    </recommendedName>
</protein>
<name>A0A3P8FBE1_9TREM</name>
<feature type="region of interest" description="Disordered" evidence="1">
    <location>
        <begin position="117"/>
        <end position="162"/>
    </location>
</feature>
<dbReference type="GO" id="GO:0007165">
    <property type="term" value="P:signal transduction"/>
    <property type="evidence" value="ECO:0007669"/>
    <property type="project" value="TreeGrafter"/>
</dbReference>
<sequence length="437" mass="47856">MNSQLAVGDVMVSVNGTNVLGYTHSQLVSLFQSIPVGASINLLVSQGYRLRREIGGDPPTHFNGSVSGNHLGATGFVSGVIDISAQNNLNNLKLGEDTLDNLPLTELHLVSSSRNSGVISSHSSISPTPPPSASSSSNNGNSSQELLAVRSSPSNLNGGSCVGKLRNSQRPEFLKVSIFKQTNGFGFTLADHIQGQHVKAISDPVRCGRLRVGDVIVEINDQRVKDMPHVEVVQILKQCPVGKEARLLVQRGGKIKILRYNSACTNRIILDGVALEDVKTFTYLGSIIDNHSESDAHVKAWIGKARAAYLQLKNIWNSKQLSTNSKLCTQNTSDPLARHHQQQPTVGENKLDPSGARSQKEALEVGRTHIKEDTQLRHNASPHMESLKPKEEWKTKEHITSRNGDRHEKNEQKLDKTRKEGPGQSWLESADRRSMLH</sequence>
<proteinExistence type="predicted"/>
<feature type="domain" description="PDZ" evidence="2">
    <location>
        <begin position="1"/>
        <end position="46"/>
    </location>
</feature>
<evidence type="ECO:0000313" key="3">
    <source>
        <dbReference type="EMBL" id="VDP66681.1"/>
    </source>
</evidence>
<dbReference type="Gene3D" id="2.30.42.10">
    <property type="match status" value="2"/>
</dbReference>
<dbReference type="PROSITE" id="PS50106">
    <property type="entry name" value="PDZ"/>
    <property type="match status" value="2"/>
</dbReference>
<gene>
    <name evidence="3" type="ORF">SMTD_LOCUS14745</name>
</gene>
<dbReference type="AlphaFoldDB" id="A0A3P8FBE1"/>
<reference evidence="3 4" key="1">
    <citation type="submission" date="2018-11" db="EMBL/GenBank/DDBJ databases">
        <authorList>
            <consortium name="Pathogen Informatics"/>
        </authorList>
    </citation>
    <scope>NUCLEOTIDE SEQUENCE [LARGE SCALE GENOMIC DNA]</scope>
    <source>
        <strain>Denwood</strain>
        <strain evidence="4">Zambia</strain>
    </source>
</reference>
<feature type="compositionally biased region" description="Basic and acidic residues" evidence="1">
    <location>
        <begin position="385"/>
        <end position="421"/>
    </location>
</feature>
<dbReference type="InterPro" id="IPR036034">
    <property type="entry name" value="PDZ_sf"/>
</dbReference>
<dbReference type="Pfam" id="PF00595">
    <property type="entry name" value="PDZ"/>
    <property type="match status" value="1"/>
</dbReference>
<dbReference type="SMART" id="SM00228">
    <property type="entry name" value="PDZ"/>
    <property type="match status" value="1"/>
</dbReference>
<dbReference type="EMBL" id="UZAL01034992">
    <property type="protein sequence ID" value="VDP66681.1"/>
    <property type="molecule type" value="Genomic_DNA"/>
</dbReference>
<feature type="domain" description="PDZ" evidence="2">
    <location>
        <begin position="175"/>
        <end position="238"/>
    </location>
</feature>
<evidence type="ECO:0000259" key="2">
    <source>
        <dbReference type="PROSITE" id="PS50106"/>
    </source>
</evidence>
<keyword evidence="4" id="KW-1185">Reference proteome</keyword>
<dbReference type="PANTHER" id="PTHR10316:SF40">
    <property type="entry name" value="LD27118P"/>
    <property type="match status" value="1"/>
</dbReference>
<feature type="compositionally biased region" description="Basic and acidic residues" evidence="1">
    <location>
        <begin position="358"/>
        <end position="376"/>
    </location>
</feature>
<dbReference type="PANTHER" id="PTHR10316">
    <property type="entry name" value="MEMBRANE ASSOCIATED GUANYLATE KINASE-RELATED"/>
    <property type="match status" value="1"/>
</dbReference>
<dbReference type="CDD" id="cd06732">
    <property type="entry name" value="PDZ2_MAGI-1_3-like"/>
    <property type="match status" value="1"/>
</dbReference>
<evidence type="ECO:0000256" key="1">
    <source>
        <dbReference type="SAM" id="MobiDB-lite"/>
    </source>
</evidence>
<feature type="compositionally biased region" description="Low complexity" evidence="1">
    <location>
        <begin position="133"/>
        <end position="143"/>
    </location>
</feature>
<dbReference type="Proteomes" id="UP000269396">
    <property type="component" value="Unassembled WGS sequence"/>
</dbReference>
<feature type="region of interest" description="Disordered" evidence="1">
    <location>
        <begin position="327"/>
        <end position="437"/>
    </location>
</feature>
<feature type="compositionally biased region" description="Low complexity" evidence="1">
    <location>
        <begin position="117"/>
        <end position="126"/>
    </location>
</feature>
<dbReference type="SUPFAM" id="SSF50156">
    <property type="entry name" value="PDZ domain-like"/>
    <property type="match status" value="2"/>
</dbReference>
<organism evidence="3 4">
    <name type="scientific">Schistosoma mattheei</name>
    <dbReference type="NCBI Taxonomy" id="31246"/>
    <lineage>
        <taxon>Eukaryota</taxon>
        <taxon>Metazoa</taxon>
        <taxon>Spiralia</taxon>
        <taxon>Lophotrochozoa</taxon>
        <taxon>Platyhelminthes</taxon>
        <taxon>Trematoda</taxon>
        <taxon>Digenea</taxon>
        <taxon>Strigeidida</taxon>
        <taxon>Schistosomatoidea</taxon>
        <taxon>Schistosomatidae</taxon>
        <taxon>Schistosoma</taxon>
    </lineage>
</organism>
<accession>A0A3P8FBE1</accession>
<dbReference type="InterPro" id="IPR001478">
    <property type="entry name" value="PDZ"/>
</dbReference>